<name>A0AAV4ST08_9ARAC</name>
<evidence type="ECO:0000313" key="1">
    <source>
        <dbReference type="EMBL" id="GIY35567.1"/>
    </source>
</evidence>
<accession>A0AAV4ST08</accession>
<comment type="caution">
    <text evidence="1">The sequence shown here is derived from an EMBL/GenBank/DDBJ whole genome shotgun (WGS) entry which is preliminary data.</text>
</comment>
<proteinExistence type="predicted"/>
<protein>
    <submittedName>
        <fullName evidence="1">Uncharacterized protein</fullName>
    </submittedName>
</protein>
<evidence type="ECO:0000313" key="2">
    <source>
        <dbReference type="Proteomes" id="UP001054837"/>
    </source>
</evidence>
<dbReference type="EMBL" id="BPLQ01008183">
    <property type="protein sequence ID" value="GIY35567.1"/>
    <property type="molecule type" value="Genomic_DNA"/>
</dbReference>
<dbReference type="Proteomes" id="UP001054837">
    <property type="component" value="Unassembled WGS sequence"/>
</dbReference>
<reference evidence="1 2" key="1">
    <citation type="submission" date="2021-06" db="EMBL/GenBank/DDBJ databases">
        <title>Caerostris darwini draft genome.</title>
        <authorList>
            <person name="Kono N."/>
            <person name="Arakawa K."/>
        </authorList>
    </citation>
    <scope>NUCLEOTIDE SEQUENCE [LARGE SCALE GENOMIC DNA]</scope>
</reference>
<organism evidence="1 2">
    <name type="scientific">Caerostris darwini</name>
    <dbReference type="NCBI Taxonomy" id="1538125"/>
    <lineage>
        <taxon>Eukaryota</taxon>
        <taxon>Metazoa</taxon>
        <taxon>Ecdysozoa</taxon>
        <taxon>Arthropoda</taxon>
        <taxon>Chelicerata</taxon>
        <taxon>Arachnida</taxon>
        <taxon>Araneae</taxon>
        <taxon>Araneomorphae</taxon>
        <taxon>Entelegynae</taxon>
        <taxon>Araneoidea</taxon>
        <taxon>Araneidae</taxon>
        <taxon>Caerostris</taxon>
    </lineage>
</organism>
<keyword evidence="2" id="KW-1185">Reference proteome</keyword>
<gene>
    <name evidence="1" type="ORF">CDAR_601971</name>
</gene>
<dbReference type="AlphaFoldDB" id="A0AAV4ST08"/>
<sequence>MRKDVFPMAGEAIPAERSAFEKGVLTRNLRADLSLGCLNIQEGGKRSLCWSVKHSTKRERSGACYASKILLRKASASVMCLITNSSTESLKMHKNFADTSIWLKYNTLRSFNGLFFVSINISFVCHR</sequence>